<comment type="caution">
    <text evidence="8">The sequence shown here is derived from an EMBL/GenBank/DDBJ whole genome shotgun (WGS) entry which is preliminary data.</text>
</comment>
<dbReference type="InterPro" id="IPR018484">
    <property type="entry name" value="FGGY_N"/>
</dbReference>
<dbReference type="SUPFAM" id="SSF53067">
    <property type="entry name" value="Actin-like ATPase domain"/>
    <property type="match status" value="2"/>
</dbReference>
<dbReference type="InterPro" id="IPR050406">
    <property type="entry name" value="FGGY_Carb_Kinase"/>
</dbReference>
<evidence type="ECO:0000256" key="3">
    <source>
        <dbReference type="ARBA" id="ARBA00022679"/>
    </source>
</evidence>
<comment type="similarity">
    <text evidence="1 5">Belongs to the FGGY kinase family.</text>
</comment>
<evidence type="ECO:0000256" key="2">
    <source>
        <dbReference type="ARBA" id="ARBA00022629"/>
    </source>
</evidence>
<evidence type="ECO:0000256" key="5">
    <source>
        <dbReference type="RuleBase" id="RU003733"/>
    </source>
</evidence>
<dbReference type="GO" id="GO:0016301">
    <property type="term" value="F:kinase activity"/>
    <property type="evidence" value="ECO:0007669"/>
    <property type="project" value="UniProtKB-KW"/>
</dbReference>
<proteinExistence type="inferred from homology"/>
<accession>A0ABP3LUN7</accession>
<evidence type="ECO:0000259" key="7">
    <source>
        <dbReference type="Pfam" id="PF02782"/>
    </source>
</evidence>
<dbReference type="EMBL" id="BAAABZ010000002">
    <property type="protein sequence ID" value="GAA0507654.1"/>
    <property type="molecule type" value="Genomic_DNA"/>
</dbReference>
<dbReference type="Pfam" id="PF00370">
    <property type="entry name" value="FGGY_N"/>
    <property type="match status" value="1"/>
</dbReference>
<keyword evidence="3 5" id="KW-0808">Transferase</keyword>
<dbReference type="Pfam" id="PF02782">
    <property type="entry name" value="FGGY_C"/>
    <property type="match status" value="1"/>
</dbReference>
<dbReference type="InterPro" id="IPR043129">
    <property type="entry name" value="ATPase_NBD"/>
</dbReference>
<keyword evidence="2" id="KW-0859">Xylose metabolism</keyword>
<keyword evidence="2" id="KW-0119">Carbohydrate metabolism</keyword>
<protein>
    <submittedName>
        <fullName evidence="8">FGGY family carbohydrate kinase</fullName>
    </submittedName>
</protein>
<evidence type="ECO:0000313" key="9">
    <source>
        <dbReference type="Proteomes" id="UP001501576"/>
    </source>
</evidence>
<organism evidence="8 9">
    <name type="scientific">Streptomyces mordarskii</name>
    <dbReference type="NCBI Taxonomy" id="1226758"/>
    <lineage>
        <taxon>Bacteria</taxon>
        <taxon>Bacillati</taxon>
        <taxon>Actinomycetota</taxon>
        <taxon>Actinomycetes</taxon>
        <taxon>Kitasatosporales</taxon>
        <taxon>Streptomycetaceae</taxon>
        <taxon>Streptomyces</taxon>
    </lineage>
</organism>
<gene>
    <name evidence="8" type="ORF">GCM10010390_08220</name>
</gene>
<dbReference type="Proteomes" id="UP001501576">
    <property type="component" value="Unassembled WGS sequence"/>
</dbReference>
<sequence>MGIVAGLDSSSESTRIVVCDTDTGAVIKQGYAPHPVGGSGDVDPQAWLMSLGEAAEGGLLEGVQAIGVSAQQHGLLALDAGGVLVRPALMGNDKRAQSAAADLTEALGGRTAWAQAVGAVPTASQPVAKLRWLARSEPDSAHRVAELMQPHDWLVWQLLGRPMRRTTDRGTASSSGYWSAANGSWRPDLVQLALGHQVRLPEVIGPADAAGHTPEGLLISAGTGETMAAAFGLGVGVGDAVISLGASGSVFSIHHEALADPTGTILSYADATGMHLPVVHTLNAVRTLRGTAELLGTDLDGLSALAMKSTPGSYGLVLLPYLEGERTPHLPHTAGSLTGLRRESMKPEHLARASFEGMLCGLADALDVLRGRGVQVRRVFLLGPAADLQAVRAIAPALLGVQVVVPQPADYAALGAARQAAWALGVSHGTQSPHEPPRWPAAASQVFEPGEELPVGQAVRQQYVAVREQTHPGAFEPGAFESGTVEPGAQETVGQAAGGGYEAGGYEAGGFETGGYETGSGHDHGATGGYGAM</sequence>
<dbReference type="InterPro" id="IPR000577">
    <property type="entry name" value="Carb_kinase_FGGY"/>
</dbReference>
<reference evidence="9" key="1">
    <citation type="journal article" date="2019" name="Int. J. Syst. Evol. Microbiol.">
        <title>The Global Catalogue of Microorganisms (GCM) 10K type strain sequencing project: providing services to taxonomists for standard genome sequencing and annotation.</title>
        <authorList>
            <consortium name="The Broad Institute Genomics Platform"/>
            <consortium name="The Broad Institute Genome Sequencing Center for Infectious Disease"/>
            <person name="Wu L."/>
            <person name="Ma J."/>
        </authorList>
    </citation>
    <scope>NUCLEOTIDE SEQUENCE [LARGE SCALE GENOMIC DNA]</scope>
    <source>
        <strain evidence="9">JCM 5052</strain>
    </source>
</reference>
<dbReference type="PANTHER" id="PTHR43095:SF5">
    <property type="entry name" value="XYLULOSE KINASE"/>
    <property type="match status" value="1"/>
</dbReference>
<feature type="domain" description="Carbohydrate kinase FGGY N-terminal" evidence="6">
    <location>
        <begin position="4"/>
        <end position="222"/>
    </location>
</feature>
<dbReference type="PIRSF" id="PIRSF000538">
    <property type="entry name" value="GlpK"/>
    <property type="match status" value="1"/>
</dbReference>
<dbReference type="PROSITE" id="PS00445">
    <property type="entry name" value="FGGY_KINASES_2"/>
    <property type="match status" value="1"/>
</dbReference>
<keyword evidence="9" id="KW-1185">Reference proteome</keyword>
<dbReference type="PANTHER" id="PTHR43095">
    <property type="entry name" value="SUGAR KINASE"/>
    <property type="match status" value="1"/>
</dbReference>
<evidence type="ECO:0000259" key="6">
    <source>
        <dbReference type="Pfam" id="PF00370"/>
    </source>
</evidence>
<dbReference type="InterPro" id="IPR018483">
    <property type="entry name" value="Carb_kinase_FGGY_CS"/>
</dbReference>
<dbReference type="RefSeq" id="WP_346159036.1">
    <property type="nucleotide sequence ID" value="NZ_BAAABZ010000002.1"/>
</dbReference>
<keyword evidence="4 5" id="KW-0418">Kinase</keyword>
<dbReference type="Gene3D" id="3.30.420.40">
    <property type="match status" value="2"/>
</dbReference>
<evidence type="ECO:0000256" key="1">
    <source>
        <dbReference type="ARBA" id="ARBA00009156"/>
    </source>
</evidence>
<dbReference type="InterPro" id="IPR018485">
    <property type="entry name" value="FGGY_C"/>
</dbReference>
<name>A0ABP3LUN7_9ACTN</name>
<evidence type="ECO:0000313" key="8">
    <source>
        <dbReference type="EMBL" id="GAA0507654.1"/>
    </source>
</evidence>
<evidence type="ECO:0000256" key="4">
    <source>
        <dbReference type="ARBA" id="ARBA00022777"/>
    </source>
</evidence>
<feature type="domain" description="Carbohydrate kinase FGGY C-terminal" evidence="7">
    <location>
        <begin position="241"/>
        <end position="424"/>
    </location>
</feature>